<keyword evidence="8 10" id="KW-0675">Receptor</keyword>
<dbReference type="Gene3D" id="1.10.565.10">
    <property type="entry name" value="Retinoid X Receptor"/>
    <property type="match status" value="1"/>
</dbReference>
<dbReference type="GO" id="GO:0008270">
    <property type="term" value="F:zinc ion binding"/>
    <property type="evidence" value="ECO:0007669"/>
    <property type="project" value="UniProtKB-KW"/>
</dbReference>
<reference evidence="14" key="1">
    <citation type="submission" date="2020-05" db="UniProtKB">
        <authorList>
            <consortium name="EnsemblMetazoa"/>
        </authorList>
    </citation>
    <scope>IDENTIFICATION</scope>
    <source>
        <strain evidence="14">MAF</strain>
    </source>
</reference>
<sequence length="695" mass="73481">MIRSGCGGAPSVAVNRVMKLEGGSIHLQQQLTGGGNIHPLHDDKSYQSSLSSQSAQHHQHQLQHGSMSIELCLVCGDRASGRHYGAISCEGCKGFFKRSIRKQLGYQCRGSMNCEVTKHHRNRCQYCRLQKCLACGMRSDSVQHERKPIIDKKDGQSGPNPNSKYNPHRNKEYHQQHHGLSKGGEAKGAGAGSGASTSVSSAAAAASIFNYLPGFSLADFTANLSKRTLGEKSLARDAERSATSGSVGHQFSPGSGGGGGGGGSSVSASGMPGSPFGSLQSLKTEVPDRQSASELGGVSTSAADSIAALIGLNTTAAVAAVAMSSATLGGSTPSAAAAAAAAASLLAADTTVDGSGVGDGSGGGGAALRGSASNASSAHYASLAMDTGDGSLDKSVLCSSLEFIQSMEQELNSSLNNNNSFGIKAELNNGSGGEEVCIEYDYGGIGRGEMALTEACVQFDIQVPTVLPSYLSVHYVCETGSRLLFATVHWMKKNHVFQMLGDGFQGELVRQVWPELFMIGLAQSSGQLSFNTIMLALIQYMKSAILNKKHSADVINYLKKYILLIQEFVNDLQKLNLTDHEYAYLRLLSIFNPDNVLQDKEKNQHLVKLQELVLAEFRDYYRDRHARLRDLEDLFFSNLIGQVQIDSVLTYVIQTNDGAISFSNMVHPVGGNGNNGGGGGSSNNNGIPTAMDSDE</sequence>
<keyword evidence="3 10" id="KW-0863">Zinc-finger</keyword>
<feature type="compositionally biased region" description="Low complexity" evidence="11">
    <location>
        <begin position="265"/>
        <end position="275"/>
    </location>
</feature>
<dbReference type="InterPro" id="IPR050274">
    <property type="entry name" value="Nuclear_hormone_rcpt_NR2"/>
</dbReference>
<dbReference type="SMART" id="SM00430">
    <property type="entry name" value="HOLI"/>
    <property type="match status" value="1"/>
</dbReference>
<dbReference type="Gene3D" id="3.30.50.10">
    <property type="entry name" value="Erythroid Transcription Factor GATA-1, subunit A"/>
    <property type="match status" value="1"/>
</dbReference>
<evidence type="ECO:0000256" key="4">
    <source>
        <dbReference type="ARBA" id="ARBA00022833"/>
    </source>
</evidence>
<feature type="domain" description="NR LBD" evidence="13">
    <location>
        <begin position="448"/>
        <end position="685"/>
    </location>
</feature>
<dbReference type="SMART" id="SM00399">
    <property type="entry name" value="ZnF_C4"/>
    <property type="match status" value="1"/>
</dbReference>
<keyword evidence="15" id="KW-1185">Reference proteome</keyword>
<dbReference type="SUPFAM" id="SSF57716">
    <property type="entry name" value="Glucocorticoid receptor-like (DNA-binding domain)"/>
    <property type="match status" value="1"/>
</dbReference>
<dbReference type="PRINTS" id="PR00047">
    <property type="entry name" value="STROIDFINGER"/>
</dbReference>
<evidence type="ECO:0000256" key="11">
    <source>
        <dbReference type="SAM" id="MobiDB-lite"/>
    </source>
</evidence>
<evidence type="ECO:0000259" key="13">
    <source>
        <dbReference type="PROSITE" id="PS51843"/>
    </source>
</evidence>
<dbReference type="Proteomes" id="UP000075903">
    <property type="component" value="Unassembled WGS sequence"/>
</dbReference>
<feature type="compositionally biased region" description="Low complexity" evidence="11">
    <location>
        <begin position="46"/>
        <end position="58"/>
    </location>
</feature>
<dbReference type="EnsemblMetazoa" id="AMEM000521-RA">
    <property type="protein sequence ID" value="AMEM000521-PA"/>
    <property type="gene ID" value="AMEM000521"/>
</dbReference>
<feature type="compositionally biased region" description="Gly residues" evidence="11">
    <location>
        <begin position="254"/>
        <end position="264"/>
    </location>
</feature>
<dbReference type="VEuPathDB" id="VectorBase:AMEM000521"/>
<dbReference type="InterPro" id="IPR000536">
    <property type="entry name" value="Nucl_hrmn_rcpt_lig-bd"/>
</dbReference>
<dbReference type="GO" id="GO:0043565">
    <property type="term" value="F:sequence-specific DNA binding"/>
    <property type="evidence" value="ECO:0007669"/>
    <property type="project" value="InterPro"/>
</dbReference>
<feature type="compositionally biased region" description="Basic and acidic residues" evidence="11">
    <location>
        <begin position="144"/>
        <end position="155"/>
    </location>
</feature>
<dbReference type="Pfam" id="PF00105">
    <property type="entry name" value="zf-C4"/>
    <property type="match status" value="1"/>
</dbReference>
<dbReference type="InterPro" id="IPR035500">
    <property type="entry name" value="NHR-like_dom_sf"/>
</dbReference>
<evidence type="ECO:0000256" key="2">
    <source>
        <dbReference type="ARBA" id="ARBA00022723"/>
    </source>
</evidence>
<dbReference type="SUPFAM" id="SSF48508">
    <property type="entry name" value="Nuclear receptor ligand-binding domain"/>
    <property type="match status" value="1"/>
</dbReference>
<protein>
    <recommendedName>
        <fullName evidence="16">Nuclear receptor domain-containing protein</fullName>
    </recommendedName>
</protein>
<dbReference type="PANTHER" id="PTHR24083">
    <property type="entry name" value="NUCLEAR HORMONE RECEPTOR"/>
    <property type="match status" value="1"/>
</dbReference>
<evidence type="ECO:0000256" key="10">
    <source>
        <dbReference type="RuleBase" id="RU004334"/>
    </source>
</evidence>
<keyword evidence="7 10" id="KW-0804">Transcription</keyword>
<dbReference type="InterPro" id="IPR001628">
    <property type="entry name" value="Znf_hrmn_rcpt"/>
</dbReference>
<keyword evidence="4 10" id="KW-0862">Zinc</keyword>
<evidence type="ECO:0000256" key="7">
    <source>
        <dbReference type="ARBA" id="ARBA00023163"/>
    </source>
</evidence>
<keyword evidence="6 10" id="KW-0238">DNA-binding</keyword>
<dbReference type="VEuPathDB" id="VectorBase:AMEM21_014456"/>
<dbReference type="GO" id="GO:0003700">
    <property type="term" value="F:DNA-binding transcription factor activity"/>
    <property type="evidence" value="ECO:0007669"/>
    <property type="project" value="InterPro"/>
</dbReference>
<feature type="region of interest" description="Disordered" evidence="11">
    <location>
        <begin position="235"/>
        <end position="296"/>
    </location>
</feature>
<feature type="compositionally biased region" description="Gly residues" evidence="11">
    <location>
        <begin position="671"/>
        <end position="681"/>
    </location>
</feature>
<keyword evidence="5 10" id="KW-0805">Transcription regulation</keyword>
<evidence type="ECO:0000256" key="5">
    <source>
        <dbReference type="ARBA" id="ARBA00023015"/>
    </source>
</evidence>
<dbReference type="Pfam" id="PF00104">
    <property type="entry name" value="Hormone_recep"/>
    <property type="match status" value="1"/>
</dbReference>
<dbReference type="FunFam" id="1.10.565.10:FF:000041">
    <property type="entry name" value="Nuclear hormone receptor HR78"/>
    <property type="match status" value="1"/>
</dbReference>
<dbReference type="AlphaFoldDB" id="A0A182UMQ2"/>
<evidence type="ECO:0000313" key="14">
    <source>
        <dbReference type="EnsemblMetazoa" id="AMEM000521-PA"/>
    </source>
</evidence>
<feature type="region of interest" description="Disordered" evidence="11">
    <location>
        <begin position="31"/>
        <end position="58"/>
    </location>
</feature>
<dbReference type="PROSITE" id="PS51030">
    <property type="entry name" value="NUCLEAR_REC_DBD_2"/>
    <property type="match status" value="1"/>
</dbReference>
<keyword evidence="9 10" id="KW-0539">Nucleus</keyword>
<dbReference type="FunFam" id="3.30.50.10:FF:000015">
    <property type="entry name" value="Nuclear receptor subfamily 2, group C, member 1"/>
    <property type="match status" value="1"/>
</dbReference>
<dbReference type="PROSITE" id="PS51843">
    <property type="entry name" value="NR_LBD"/>
    <property type="match status" value="1"/>
</dbReference>
<comment type="similarity">
    <text evidence="10">Belongs to the nuclear hormone receptor family.</text>
</comment>
<dbReference type="GO" id="GO:0005634">
    <property type="term" value="C:nucleus"/>
    <property type="evidence" value="ECO:0007669"/>
    <property type="project" value="UniProtKB-SubCell"/>
</dbReference>
<evidence type="ECO:0000256" key="8">
    <source>
        <dbReference type="ARBA" id="ARBA00023170"/>
    </source>
</evidence>
<name>A0A182UMQ2_ANOME</name>
<evidence type="ECO:0000256" key="6">
    <source>
        <dbReference type="ARBA" id="ARBA00023125"/>
    </source>
</evidence>
<feature type="domain" description="Nuclear receptor" evidence="12">
    <location>
        <begin position="69"/>
        <end position="144"/>
    </location>
</feature>
<evidence type="ECO:0008006" key="16">
    <source>
        <dbReference type="Google" id="ProtNLM"/>
    </source>
</evidence>
<evidence type="ECO:0000256" key="9">
    <source>
        <dbReference type="ARBA" id="ARBA00023242"/>
    </source>
</evidence>
<accession>A0A182UMQ2</accession>
<evidence type="ECO:0000313" key="15">
    <source>
        <dbReference type="Proteomes" id="UP000075903"/>
    </source>
</evidence>
<comment type="subcellular location">
    <subcellularLocation>
        <location evidence="1 10">Nucleus</location>
    </subcellularLocation>
</comment>
<dbReference type="STRING" id="30066.A0A182UMQ2"/>
<proteinExistence type="inferred from homology"/>
<organism evidence="14 15">
    <name type="scientific">Anopheles merus</name>
    <name type="common">Mosquito</name>
    <dbReference type="NCBI Taxonomy" id="30066"/>
    <lineage>
        <taxon>Eukaryota</taxon>
        <taxon>Metazoa</taxon>
        <taxon>Ecdysozoa</taxon>
        <taxon>Arthropoda</taxon>
        <taxon>Hexapoda</taxon>
        <taxon>Insecta</taxon>
        <taxon>Pterygota</taxon>
        <taxon>Neoptera</taxon>
        <taxon>Endopterygota</taxon>
        <taxon>Diptera</taxon>
        <taxon>Nematocera</taxon>
        <taxon>Culicoidea</taxon>
        <taxon>Culicidae</taxon>
        <taxon>Anophelinae</taxon>
        <taxon>Anopheles</taxon>
    </lineage>
</organism>
<evidence type="ECO:0000256" key="3">
    <source>
        <dbReference type="ARBA" id="ARBA00022771"/>
    </source>
</evidence>
<evidence type="ECO:0000259" key="12">
    <source>
        <dbReference type="PROSITE" id="PS51030"/>
    </source>
</evidence>
<dbReference type="InterPro" id="IPR013088">
    <property type="entry name" value="Znf_NHR/GATA"/>
</dbReference>
<dbReference type="PROSITE" id="PS00031">
    <property type="entry name" value="NUCLEAR_REC_DBD_1"/>
    <property type="match status" value="1"/>
</dbReference>
<feature type="region of interest" description="Disordered" evidence="11">
    <location>
        <begin position="671"/>
        <end position="695"/>
    </location>
</feature>
<evidence type="ECO:0000256" key="1">
    <source>
        <dbReference type="ARBA" id="ARBA00004123"/>
    </source>
</evidence>
<feature type="region of interest" description="Disordered" evidence="11">
    <location>
        <begin position="144"/>
        <end position="197"/>
    </location>
</feature>
<keyword evidence="2 10" id="KW-0479">Metal-binding</keyword>